<dbReference type="Gene3D" id="3.40.50.720">
    <property type="entry name" value="NAD(P)-binding Rossmann-like Domain"/>
    <property type="match status" value="1"/>
</dbReference>
<comment type="caution">
    <text evidence="2">The sequence shown here is derived from an EMBL/GenBank/DDBJ whole genome shotgun (WGS) entry which is preliminary data.</text>
</comment>
<reference evidence="2 3" key="1">
    <citation type="submission" date="2023-01" db="EMBL/GenBank/DDBJ databases">
        <title>Genomes from the Australian National Cyanobacteria Reference Collection.</title>
        <authorList>
            <person name="Willis A."/>
            <person name="Lee E.M.F."/>
        </authorList>
    </citation>
    <scope>NUCLEOTIDE SEQUENCE [LARGE SCALE GENOMIC DNA]</scope>
    <source>
        <strain evidence="2 3">CS-549</strain>
    </source>
</reference>
<dbReference type="InterPro" id="IPR020843">
    <property type="entry name" value="ER"/>
</dbReference>
<dbReference type="PROSITE" id="PS01162">
    <property type="entry name" value="QOR_ZETA_CRYSTAL"/>
    <property type="match status" value="1"/>
</dbReference>
<dbReference type="RefSeq" id="WP_096572701.1">
    <property type="nucleotide sequence ID" value="NZ_JAQMTI010000255.1"/>
</dbReference>
<dbReference type="InterPro" id="IPR052733">
    <property type="entry name" value="Chloroplast_QOR"/>
</dbReference>
<gene>
    <name evidence="2" type="ORF">PN497_19775</name>
</gene>
<dbReference type="InterPro" id="IPR002364">
    <property type="entry name" value="Quin_OxRdtase/zeta-crystal_CS"/>
</dbReference>
<dbReference type="SUPFAM" id="SSF50129">
    <property type="entry name" value="GroES-like"/>
    <property type="match status" value="1"/>
</dbReference>
<dbReference type="PANTHER" id="PTHR44013">
    <property type="entry name" value="ZINC-TYPE ALCOHOL DEHYDROGENASE-LIKE PROTEIN C16A3.02C"/>
    <property type="match status" value="1"/>
</dbReference>
<sequence length="314" mass="33824">MKAMVIRRYGSPEVLQYEEVEQPKIKPDQLLVKVHASSVNPIDWKTRKGMISILTGNKFPLILGFDVAGEVVAVGSQVTRFKGGDAIYGSTSFPGGAYAEFAAIPENLAVAKPTNMSYQEAATVPLAALTALQSLRDLGNIKSGQKVLINGASGGVGVFAVQIAKALGAEVTGVCSAKNLDLVRSLNADLVIDYTQQDFTKGNVQYDIIFDAVAKSSFSNCRKVLTPNGVYVSTLPIPEVILQSVLTAFLPGQKAKIVLEKPNSQDLGYLKELIEAGKLRTVIDRTYPLQELTEAHRYSEGERTVGKIAIVITH</sequence>
<evidence type="ECO:0000313" key="2">
    <source>
        <dbReference type="EMBL" id="MDB9443576.1"/>
    </source>
</evidence>
<protein>
    <submittedName>
        <fullName evidence="2">NAD(P)-dependent alcohol dehydrogenase</fullName>
    </submittedName>
</protein>
<feature type="domain" description="Enoyl reductase (ER)" evidence="1">
    <location>
        <begin position="10"/>
        <end position="310"/>
    </location>
</feature>
<dbReference type="Pfam" id="PF13602">
    <property type="entry name" value="ADH_zinc_N_2"/>
    <property type="match status" value="1"/>
</dbReference>
<dbReference type="SUPFAM" id="SSF51735">
    <property type="entry name" value="NAD(P)-binding Rossmann-fold domains"/>
    <property type="match status" value="1"/>
</dbReference>
<dbReference type="InterPro" id="IPR036291">
    <property type="entry name" value="NAD(P)-bd_dom_sf"/>
</dbReference>
<accession>A0ABT4ZWX8</accession>
<dbReference type="EMBL" id="JAQMTI010000255">
    <property type="protein sequence ID" value="MDB9443576.1"/>
    <property type="molecule type" value="Genomic_DNA"/>
</dbReference>
<name>A0ABT4ZWX8_9CYAN</name>
<dbReference type="SMART" id="SM00829">
    <property type="entry name" value="PKS_ER"/>
    <property type="match status" value="1"/>
</dbReference>
<organism evidence="2 3">
    <name type="scientific">Sphaerospermopsis kisseleviana CS-549</name>
    <dbReference type="NCBI Taxonomy" id="3021783"/>
    <lineage>
        <taxon>Bacteria</taxon>
        <taxon>Bacillati</taxon>
        <taxon>Cyanobacteriota</taxon>
        <taxon>Cyanophyceae</taxon>
        <taxon>Nostocales</taxon>
        <taxon>Aphanizomenonaceae</taxon>
        <taxon>Sphaerospermopsis</taxon>
        <taxon>Sphaerospermopsis kisseleviana</taxon>
    </lineage>
</organism>
<dbReference type="InterPro" id="IPR011032">
    <property type="entry name" value="GroES-like_sf"/>
</dbReference>
<dbReference type="Proteomes" id="UP001211711">
    <property type="component" value="Unassembled WGS sequence"/>
</dbReference>
<dbReference type="PANTHER" id="PTHR44013:SF1">
    <property type="entry name" value="ZINC-TYPE ALCOHOL DEHYDROGENASE-LIKE PROTEIN C16A3.02C"/>
    <property type="match status" value="1"/>
</dbReference>
<dbReference type="CDD" id="cd08267">
    <property type="entry name" value="MDR1"/>
    <property type="match status" value="1"/>
</dbReference>
<dbReference type="Pfam" id="PF08240">
    <property type="entry name" value="ADH_N"/>
    <property type="match status" value="1"/>
</dbReference>
<proteinExistence type="predicted"/>
<evidence type="ECO:0000259" key="1">
    <source>
        <dbReference type="SMART" id="SM00829"/>
    </source>
</evidence>
<dbReference type="Gene3D" id="3.90.180.10">
    <property type="entry name" value="Medium-chain alcohol dehydrogenases, catalytic domain"/>
    <property type="match status" value="1"/>
</dbReference>
<dbReference type="InterPro" id="IPR013154">
    <property type="entry name" value="ADH-like_N"/>
</dbReference>
<keyword evidence="3" id="KW-1185">Reference proteome</keyword>
<evidence type="ECO:0000313" key="3">
    <source>
        <dbReference type="Proteomes" id="UP001211711"/>
    </source>
</evidence>